<organism evidence="4 5">
    <name type="scientific">Aspergillus puulaauensis</name>
    <dbReference type="NCBI Taxonomy" id="1220207"/>
    <lineage>
        <taxon>Eukaryota</taxon>
        <taxon>Fungi</taxon>
        <taxon>Dikarya</taxon>
        <taxon>Ascomycota</taxon>
        <taxon>Pezizomycotina</taxon>
        <taxon>Eurotiomycetes</taxon>
        <taxon>Eurotiomycetidae</taxon>
        <taxon>Eurotiales</taxon>
        <taxon>Aspergillaceae</taxon>
        <taxon>Aspergillus</taxon>
    </lineage>
</organism>
<feature type="signal peptide" evidence="3">
    <location>
        <begin position="1"/>
        <end position="22"/>
    </location>
</feature>
<dbReference type="Proteomes" id="UP000654913">
    <property type="component" value="Chromosome 5"/>
</dbReference>
<keyword evidence="2" id="KW-1133">Transmembrane helix</keyword>
<dbReference type="EMBL" id="AP024447">
    <property type="protein sequence ID" value="BCS25672.1"/>
    <property type="molecule type" value="Genomic_DNA"/>
</dbReference>
<dbReference type="GeneID" id="64975677"/>
<keyword evidence="5" id="KW-1185">Reference proteome</keyword>
<evidence type="ECO:0000313" key="5">
    <source>
        <dbReference type="Proteomes" id="UP000654913"/>
    </source>
</evidence>
<feature type="compositionally biased region" description="Polar residues" evidence="1">
    <location>
        <begin position="116"/>
        <end position="129"/>
    </location>
</feature>
<feature type="compositionally biased region" description="Low complexity" evidence="1">
    <location>
        <begin position="188"/>
        <end position="210"/>
    </location>
</feature>
<protein>
    <recommendedName>
        <fullName evidence="6">Mid2 domain-containing protein</fullName>
    </recommendedName>
</protein>
<keyword evidence="2" id="KW-0812">Transmembrane</keyword>
<reference evidence="4" key="1">
    <citation type="submission" date="2021-01" db="EMBL/GenBank/DDBJ databases">
        <authorList>
            <consortium name="Aspergillus puulaauensis MK2 genome sequencing consortium"/>
            <person name="Kazuki M."/>
            <person name="Futagami T."/>
        </authorList>
    </citation>
    <scope>NUCLEOTIDE SEQUENCE</scope>
    <source>
        <strain evidence="4">MK2</strain>
    </source>
</reference>
<proteinExistence type="predicted"/>
<accession>A0A7R7XQ54</accession>
<feature type="compositionally biased region" description="Pro residues" evidence="1">
    <location>
        <begin position="131"/>
        <end position="142"/>
    </location>
</feature>
<feature type="region of interest" description="Disordered" evidence="1">
    <location>
        <begin position="37"/>
        <end position="64"/>
    </location>
</feature>
<dbReference type="RefSeq" id="XP_041557866.1">
    <property type="nucleotide sequence ID" value="XM_041705375.1"/>
</dbReference>
<feature type="region of interest" description="Disordered" evidence="1">
    <location>
        <begin position="115"/>
        <end position="277"/>
    </location>
</feature>
<evidence type="ECO:0000313" key="4">
    <source>
        <dbReference type="EMBL" id="BCS25672.1"/>
    </source>
</evidence>
<evidence type="ECO:0000256" key="1">
    <source>
        <dbReference type="SAM" id="MobiDB-lite"/>
    </source>
</evidence>
<reference evidence="4" key="2">
    <citation type="submission" date="2021-02" db="EMBL/GenBank/DDBJ databases">
        <title>Aspergillus puulaauensis MK2 genome sequence.</title>
        <authorList>
            <person name="Futagami T."/>
            <person name="Mori K."/>
            <person name="Kadooka C."/>
            <person name="Tanaka T."/>
        </authorList>
    </citation>
    <scope>NUCLEOTIDE SEQUENCE</scope>
    <source>
        <strain evidence="4">MK2</strain>
    </source>
</reference>
<name>A0A7R7XQ54_9EURO</name>
<gene>
    <name evidence="4" type="ORF">APUU_50383A</name>
</gene>
<keyword evidence="3" id="KW-0732">Signal</keyword>
<evidence type="ECO:0000256" key="3">
    <source>
        <dbReference type="SAM" id="SignalP"/>
    </source>
</evidence>
<feature type="chain" id="PRO_5030990971" description="Mid2 domain-containing protein" evidence="3">
    <location>
        <begin position="23"/>
        <end position="277"/>
    </location>
</feature>
<evidence type="ECO:0008006" key="6">
    <source>
        <dbReference type="Google" id="ProtNLM"/>
    </source>
</evidence>
<feature type="compositionally biased region" description="Pro residues" evidence="1">
    <location>
        <begin position="257"/>
        <end position="277"/>
    </location>
</feature>
<sequence>MNFRVSWLSVGALLATTTNVCASPIDMLNLIAPKATPVPSSDTGDVKSQPALSPRRYSYGNDDYGDDGNSTRSILIGVMIPVAAIIICVIVVLAVKARKGEPRIPATIARGVLPLNNPNNRAQRTSINQPRRPPTATLPPYTPGNTTTRSAPPEPAITAVRAAQAVSADPGQTTTRTAPPLVPMIMIPAPSYTPGTTTTTPRPETPADTTSSPMRSTAALLPTRTSSPRPSSDTASISPPDTTTSMTTASRTTTRAAPPPPPDRVGTPPPPYSRDPV</sequence>
<dbReference type="KEGG" id="apuu:APUU_50383A"/>
<keyword evidence="2" id="KW-0472">Membrane</keyword>
<feature type="compositionally biased region" description="Low complexity" evidence="1">
    <location>
        <begin position="222"/>
        <end position="256"/>
    </location>
</feature>
<dbReference type="AlphaFoldDB" id="A0A7R7XQ54"/>
<feature type="transmembrane region" description="Helical" evidence="2">
    <location>
        <begin position="74"/>
        <end position="95"/>
    </location>
</feature>
<dbReference type="OrthoDB" id="10597192at2759"/>
<evidence type="ECO:0000256" key="2">
    <source>
        <dbReference type="SAM" id="Phobius"/>
    </source>
</evidence>